<organism evidence="2">
    <name type="scientific">hydrothermal vent metagenome</name>
    <dbReference type="NCBI Taxonomy" id="652676"/>
    <lineage>
        <taxon>unclassified sequences</taxon>
        <taxon>metagenomes</taxon>
        <taxon>ecological metagenomes</taxon>
    </lineage>
</organism>
<name>A0A1W1BCW8_9ZZZZ</name>
<dbReference type="EC" id="4.1.2.25" evidence="2"/>
<dbReference type="SMART" id="SM00905">
    <property type="entry name" value="FolB"/>
    <property type="match status" value="1"/>
</dbReference>
<keyword evidence="2" id="KW-0456">Lyase</keyword>
<sequence>MTIEIESLSIEAIIGILDFERVTPQRVSIDISASYEYRDEKFINYADIISLVEGEVISQKFELLEEALLALKRLIISSYPNIDRLYIKISKPDIIENATVSLSDLWTR</sequence>
<accession>A0A1W1BCW8</accession>
<proteinExistence type="predicted"/>
<dbReference type="InterPro" id="IPR043133">
    <property type="entry name" value="GTP-CH-I_C/QueF"/>
</dbReference>
<evidence type="ECO:0000313" key="2">
    <source>
        <dbReference type="EMBL" id="SFV51421.1"/>
    </source>
</evidence>
<dbReference type="SUPFAM" id="SSF55620">
    <property type="entry name" value="Tetrahydrobiopterin biosynthesis enzymes-like"/>
    <property type="match status" value="1"/>
</dbReference>
<dbReference type="GO" id="GO:0006760">
    <property type="term" value="P:folic acid-containing compound metabolic process"/>
    <property type="evidence" value="ECO:0007669"/>
    <property type="project" value="InterPro"/>
</dbReference>
<feature type="domain" description="Dihydroneopterin aldolase/epimerase" evidence="1">
    <location>
        <begin position="3"/>
        <end position="104"/>
    </location>
</feature>
<dbReference type="GO" id="GO:0004150">
    <property type="term" value="F:dihydroneopterin aldolase activity"/>
    <property type="evidence" value="ECO:0007669"/>
    <property type="project" value="UniProtKB-EC"/>
</dbReference>
<dbReference type="EMBL" id="FPHC01000022">
    <property type="protein sequence ID" value="SFV51421.1"/>
    <property type="molecule type" value="Genomic_DNA"/>
</dbReference>
<dbReference type="AlphaFoldDB" id="A0A1W1BCW8"/>
<dbReference type="Pfam" id="PF02152">
    <property type="entry name" value="FolB"/>
    <property type="match status" value="1"/>
</dbReference>
<dbReference type="NCBIfam" id="TIGR00526">
    <property type="entry name" value="folB_dom"/>
    <property type="match status" value="1"/>
</dbReference>
<evidence type="ECO:0000259" key="1">
    <source>
        <dbReference type="SMART" id="SM00905"/>
    </source>
</evidence>
<reference evidence="2" key="1">
    <citation type="submission" date="2016-10" db="EMBL/GenBank/DDBJ databases">
        <authorList>
            <person name="de Groot N.N."/>
        </authorList>
    </citation>
    <scope>NUCLEOTIDE SEQUENCE</scope>
</reference>
<dbReference type="InterPro" id="IPR006157">
    <property type="entry name" value="FolB_dom"/>
</dbReference>
<gene>
    <name evidence="2" type="ORF">MNB_SV-6-1484</name>
</gene>
<dbReference type="Gene3D" id="3.30.1130.10">
    <property type="match status" value="1"/>
</dbReference>
<protein>
    <submittedName>
        <fullName evidence="2">Dihydroneopterin aldolase</fullName>
        <ecNumber evidence="2">4.1.2.25</ecNumber>
    </submittedName>
</protein>